<dbReference type="PROSITE" id="PS50110">
    <property type="entry name" value="RESPONSE_REGULATORY"/>
    <property type="match status" value="1"/>
</dbReference>
<keyword evidence="1" id="KW-0378">Hydrolase</keyword>
<evidence type="ECO:0000259" key="3">
    <source>
        <dbReference type="PROSITE" id="PS50110"/>
    </source>
</evidence>
<dbReference type="InterPro" id="IPR003607">
    <property type="entry name" value="HD/PDEase_dom"/>
</dbReference>
<dbReference type="EMBL" id="CP047476">
    <property type="protein sequence ID" value="QIA65348.1"/>
    <property type="molecule type" value="Genomic_DNA"/>
</dbReference>
<feature type="modified residue" description="4-aspartylphosphate" evidence="2">
    <location>
        <position position="55"/>
    </location>
</feature>
<feature type="domain" description="HD-GYP" evidence="4">
    <location>
        <begin position="142"/>
        <end position="340"/>
    </location>
</feature>
<feature type="domain" description="Response regulatory" evidence="3">
    <location>
        <begin position="6"/>
        <end position="122"/>
    </location>
</feature>
<dbReference type="PANTHER" id="PTHR45228:SF5">
    <property type="entry name" value="CYCLIC DI-GMP PHOSPHODIESTERASE VC_1348-RELATED"/>
    <property type="match status" value="1"/>
</dbReference>
<dbReference type="SMART" id="SM00448">
    <property type="entry name" value="REC"/>
    <property type="match status" value="1"/>
</dbReference>
<dbReference type="Pfam" id="PF00072">
    <property type="entry name" value="Response_reg"/>
    <property type="match status" value="1"/>
</dbReference>
<dbReference type="FunFam" id="1.10.3210.10:FF:000018">
    <property type="entry name" value="Two-component system response regulator"/>
    <property type="match status" value="1"/>
</dbReference>
<evidence type="ECO:0000256" key="2">
    <source>
        <dbReference type="PROSITE-ProRule" id="PRU00169"/>
    </source>
</evidence>
<dbReference type="PROSITE" id="PS51832">
    <property type="entry name" value="HD_GYP"/>
    <property type="match status" value="1"/>
</dbReference>
<dbReference type="InterPro" id="IPR052020">
    <property type="entry name" value="Cyclic_di-GMP/3'3'-cGAMP_PDE"/>
</dbReference>
<dbReference type="AlphaFoldDB" id="A0A7Z2T6Z1"/>
<dbReference type="Gene3D" id="3.40.50.2300">
    <property type="match status" value="1"/>
</dbReference>
<sequence>MVDRLTVLVVDDTPENIEVLAGALGDEYRIKAANNGQVAIKIAQRQPAPDLILLDIMMPEMDGYQVCEILKSQPNTAHIPVIFVTAKISAEDEIRGLQLGAVDYITKPITPLVARQRVKTHLALANQKRELYLQVEEQTKEIRQSKLEMIQRLGRAAEYKDNETGMHVMRMAHYCFLLGQACGMNEKEATLLKNAAPMHDIGKIGIPDGILLKEGKLTNEEWEVMKTHVEIGADILSDNSHSELLQMAYSIAMTHHEKYNGQGYPKGLTGEDIPLVGRIAAIADVFDALTSERPYKQAWSNERAFALIEEEKGAHFDPMLVELFLSMREQVLEIKSRFKDE</sequence>
<evidence type="ECO:0000256" key="1">
    <source>
        <dbReference type="ARBA" id="ARBA00022801"/>
    </source>
</evidence>
<evidence type="ECO:0000313" key="6">
    <source>
        <dbReference type="Proteomes" id="UP000464262"/>
    </source>
</evidence>
<dbReference type="PANTHER" id="PTHR45228">
    <property type="entry name" value="CYCLIC DI-GMP PHOSPHODIESTERASE TM_0186-RELATED"/>
    <property type="match status" value="1"/>
</dbReference>
<dbReference type="GO" id="GO:0009214">
    <property type="term" value="P:cyclic nucleotide catabolic process"/>
    <property type="evidence" value="ECO:0007669"/>
    <property type="project" value="UniProtKB-ARBA"/>
</dbReference>
<evidence type="ECO:0000259" key="4">
    <source>
        <dbReference type="PROSITE" id="PS51832"/>
    </source>
</evidence>
<protein>
    <submittedName>
        <fullName evidence="5">Response regulator</fullName>
    </submittedName>
</protein>
<reference evidence="5 6" key="1">
    <citation type="submission" date="2020-01" db="EMBL/GenBank/DDBJ databases">
        <title>Whole genome and functional gene identification of agarase of Vibrio HN897.</title>
        <authorList>
            <person name="Liu Y."/>
            <person name="Zhao Z."/>
        </authorList>
    </citation>
    <scope>NUCLEOTIDE SEQUENCE [LARGE SCALE GENOMIC DNA]</scope>
    <source>
        <strain evidence="5 6">HN897</strain>
    </source>
</reference>
<dbReference type="Proteomes" id="UP000464262">
    <property type="component" value="Chromosome 2"/>
</dbReference>
<dbReference type="CDD" id="cd00077">
    <property type="entry name" value="HDc"/>
    <property type="match status" value="1"/>
</dbReference>
<dbReference type="Gene3D" id="1.10.3210.10">
    <property type="entry name" value="Hypothetical protein af1432"/>
    <property type="match status" value="1"/>
</dbReference>
<dbReference type="SMART" id="SM00471">
    <property type="entry name" value="HDc"/>
    <property type="match status" value="1"/>
</dbReference>
<name>A0A7Z2T6Z1_9VIBR</name>
<evidence type="ECO:0000313" key="5">
    <source>
        <dbReference type="EMBL" id="QIA65348.1"/>
    </source>
</evidence>
<proteinExistence type="predicted"/>
<keyword evidence="6" id="KW-1185">Reference proteome</keyword>
<dbReference type="InterPro" id="IPR011006">
    <property type="entry name" value="CheY-like_superfamily"/>
</dbReference>
<dbReference type="SUPFAM" id="SSF52172">
    <property type="entry name" value="CheY-like"/>
    <property type="match status" value="1"/>
</dbReference>
<dbReference type="RefSeq" id="WP_164650248.1">
    <property type="nucleotide sequence ID" value="NZ_CP047476.1"/>
</dbReference>
<dbReference type="GO" id="GO:0000160">
    <property type="term" value="P:phosphorelay signal transduction system"/>
    <property type="evidence" value="ECO:0007669"/>
    <property type="project" value="InterPro"/>
</dbReference>
<dbReference type="InterPro" id="IPR037522">
    <property type="entry name" value="HD_GYP_dom"/>
</dbReference>
<dbReference type="InterPro" id="IPR001789">
    <property type="entry name" value="Sig_transdc_resp-reg_receiver"/>
</dbReference>
<organism evidence="5 6">
    <name type="scientific">Vibrio astriarenae</name>
    <dbReference type="NCBI Taxonomy" id="1481923"/>
    <lineage>
        <taxon>Bacteria</taxon>
        <taxon>Pseudomonadati</taxon>
        <taxon>Pseudomonadota</taxon>
        <taxon>Gammaproteobacteria</taxon>
        <taxon>Vibrionales</taxon>
        <taxon>Vibrionaceae</taxon>
        <taxon>Vibrio</taxon>
    </lineage>
</organism>
<accession>A0A7Z2T6Z1</accession>
<dbReference type="KEGG" id="vas:GT360_17550"/>
<dbReference type="SUPFAM" id="SSF109604">
    <property type="entry name" value="HD-domain/PDEase-like"/>
    <property type="match status" value="1"/>
</dbReference>
<gene>
    <name evidence="5" type="ORF">GT360_17550</name>
</gene>
<dbReference type="Pfam" id="PF13487">
    <property type="entry name" value="HD_5"/>
    <property type="match status" value="1"/>
</dbReference>
<dbReference type="GO" id="GO:0004112">
    <property type="term" value="F:cyclic-nucleotide phosphodiesterase activity"/>
    <property type="evidence" value="ECO:0007669"/>
    <property type="project" value="UniProtKB-ARBA"/>
</dbReference>
<dbReference type="CDD" id="cd19920">
    <property type="entry name" value="REC_PA4781-like"/>
    <property type="match status" value="1"/>
</dbReference>
<keyword evidence="2" id="KW-0597">Phosphoprotein</keyword>